<keyword evidence="1" id="KW-0812">Transmembrane</keyword>
<sequence>MTTDAMNKLRKIIENLALDWIPILIGYQPVPIEDPDDIISQSEAQNKFKTFDDKDKIEEALDYCTGLVELGDCRLKRIESKAMTMVGFTGVAAGLVTGIGILSMTTNGLKPLAVSLVSALCYIFTITCFFISIYLALKVLAISDYKFVTPDPADIFHLSDKPLNIVKIERAATLYYSYHRNEQLLNEKGTYLIGAQRWFRNAIVLLLILACSYVLSSFQFNISRSAPSNTNINRITISETEEENSFSCKTELPGEADSGQCCKYKSEIESSSADVDSNMLLPENRNIENEDDSVFIHIQLLDLQKDDSTAARDQNGEDE</sequence>
<feature type="transmembrane region" description="Helical" evidence="1">
    <location>
        <begin position="198"/>
        <end position="215"/>
    </location>
</feature>
<keyword evidence="1" id="KW-0472">Membrane</keyword>
<evidence type="ECO:0000313" key="3">
    <source>
        <dbReference type="Proteomes" id="UP000777784"/>
    </source>
</evidence>
<accession>A0A948RUJ0</accession>
<name>A0A948RUJ0_UNCEI</name>
<evidence type="ECO:0000313" key="2">
    <source>
        <dbReference type="EMBL" id="MBU2689954.1"/>
    </source>
</evidence>
<keyword evidence="1" id="KW-1133">Transmembrane helix</keyword>
<feature type="transmembrane region" description="Helical" evidence="1">
    <location>
        <begin position="84"/>
        <end position="106"/>
    </location>
</feature>
<organism evidence="2 3">
    <name type="scientific">Eiseniibacteriota bacterium</name>
    <dbReference type="NCBI Taxonomy" id="2212470"/>
    <lineage>
        <taxon>Bacteria</taxon>
        <taxon>Candidatus Eiseniibacteriota</taxon>
    </lineage>
</organism>
<dbReference type="Proteomes" id="UP000777784">
    <property type="component" value="Unassembled WGS sequence"/>
</dbReference>
<feature type="transmembrane region" description="Helical" evidence="1">
    <location>
        <begin position="112"/>
        <end position="137"/>
    </location>
</feature>
<proteinExistence type="predicted"/>
<dbReference type="AlphaFoldDB" id="A0A948RUJ0"/>
<reference evidence="2" key="1">
    <citation type="submission" date="2021-05" db="EMBL/GenBank/DDBJ databases">
        <title>Energy efficiency and biological interactions define the core microbiome of deep oligotrophic groundwater.</title>
        <authorList>
            <person name="Mehrshad M."/>
            <person name="Lopez-Fernandez M."/>
            <person name="Bell E."/>
            <person name="Bernier-Latmani R."/>
            <person name="Bertilsson S."/>
            <person name="Dopson M."/>
        </authorList>
    </citation>
    <scope>NUCLEOTIDE SEQUENCE</scope>
    <source>
        <strain evidence="2">Modern_marine.mb.64</strain>
    </source>
</reference>
<dbReference type="EMBL" id="JAHJDP010000020">
    <property type="protein sequence ID" value="MBU2689954.1"/>
    <property type="molecule type" value="Genomic_DNA"/>
</dbReference>
<gene>
    <name evidence="2" type="ORF">KJ970_03435</name>
</gene>
<protein>
    <submittedName>
        <fullName evidence="2">Uncharacterized protein</fullName>
    </submittedName>
</protein>
<comment type="caution">
    <text evidence="2">The sequence shown here is derived from an EMBL/GenBank/DDBJ whole genome shotgun (WGS) entry which is preliminary data.</text>
</comment>
<evidence type="ECO:0000256" key="1">
    <source>
        <dbReference type="SAM" id="Phobius"/>
    </source>
</evidence>